<feature type="transmembrane region" description="Helical" evidence="2">
    <location>
        <begin position="109"/>
        <end position="130"/>
    </location>
</feature>
<keyword evidence="3" id="KW-0732">Signal</keyword>
<name>A0ABU0IZ70_9HYPH</name>
<dbReference type="SMART" id="SM00978">
    <property type="entry name" value="Tim44"/>
    <property type="match status" value="1"/>
</dbReference>
<dbReference type="EMBL" id="JAUSVX010000001">
    <property type="protein sequence ID" value="MDQ0467306.1"/>
    <property type="molecule type" value="Genomic_DNA"/>
</dbReference>
<comment type="caution">
    <text evidence="5">The sequence shown here is derived from an EMBL/GenBank/DDBJ whole genome shotgun (WGS) entry which is preliminary data.</text>
</comment>
<protein>
    <submittedName>
        <fullName evidence="5">Lipid-binding transport protein (Tim44 family)</fullName>
    </submittedName>
</protein>
<feature type="chain" id="PRO_5045055746" evidence="3">
    <location>
        <begin position="22"/>
        <end position="305"/>
    </location>
</feature>
<proteinExistence type="predicted"/>
<dbReference type="PANTHER" id="PTHR41542:SF1">
    <property type="entry name" value="BLL5807 PROTEIN"/>
    <property type="match status" value="1"/>
</dbReference>
<sequence>MTRFRSLAAALAVVLATSLVAVDHADARRGGSFGSRGARTYLAPAPTQTASGPVSPISPTMAPRSVPAAAPQMPSRPGLFGGGLMRGLLIGGALGMLLGYGFGGLSGLLALILQFGVIALVAMLAMRFFAARQPATPGGGFGAAPPAPGGLAGIARGAAPRAGRPSNARDEIGIGSGDLDTFERLLGEIQTAYGREDRAALAARTMPEAGAVLREELDGNAARGLRNEVADVQLLQGDLAEAWREGDTDYATVAMRYRSRDATVERASGRVVEGDAQRPTETKEVWTFARSRGSDWRLAAIQEAA</sequence>
<dbReference type="Gene3D" id="3.10.450.240">
    <property type="match status" value="1"/>
</dbReference>
<dbReference type="RefSeq" id="WP_307266732.1">
    <property type="nucleotide sequence ID" value="NZ_JAUSVX010000001.1"/>
</dbReference>
<dbReference type="Proteomes" id="UP001242480">
    <property type="component" value="Unassembled WGS sequence"/>
</dbReference>
<feature type="domain" description="Tim44-like" evidence="4">
    <location>
        <begin position="159"/>
        <end position="303"/>
    </location>
</feature>
<keyword evidence="2" id="KW-1133">Transmembrane helix</keyword>
<dbReference type="InterPro" id="IPR032710">
    <property type="entry name" value="NTF2-like_dom_sf"/>
</dbReference>
<gene>
    <name evidence="5" type="ORF">QO011_000301</name>
</gene>
<feature type="signal peptide" evidence="3">
    <location>
        <begin position="1"/>
        <end position="21"/>
    </location>
</feature>
<dbReference type="PANTHER" id="PTHR41542">
    <property type="entry name" value="BLL5807 PROTEIN"/>
    <property type="match status" value="1"/>
</dbReference>
<evidence type="ECO:0000313" key="5">
    <source>
        <dbReference type="EMBL" id="MDQ0467306.1"/>
    </source>
</evidence>
<evidence type="ECO:0000259" key="4">
    <source>
        <dbReference type="SMART" id="SM00978"/>
    </source>
</evidence>
<dbReference type="Pfam" id="PF04280">
    <property type="entry name" value="Tim44"/>
    <property type="match status" value="1"/>
</dbReference>
<keyword evidence="2" id="KW-0812">Transmembrane</keyword>
<dbReference type="InterPro" id="IPR007379">
    <property type="entry name" value="Tim44-like_dom"/>
</dbReference>
<keyword evidence="2" id="KW-0472">Membrane</keyword>
<evidence type="ECO:0000256" key="3">
    <source>
        <dbReference type="SAM" id="SignalP"/>
    </source>
</evidence>
<reference evidence="5 6" key="1">
    <citation type="submission" date="2023-07" db="EMBL/GenBank/DDBJ databases">
        <title>Genomic Encyclopedia of Type Strains, Phase IV (KMG-IV): sequencing the most valuable type-strain genomes for metagenomic binning, comparative biology and taxonomic classification.</title>
        <authorList>
            <person name="Goeker M."/>
        </authorList>
    </citation>
    <scope>NUCLEOTIDE SEQUENCE [LARGE SCALE GENOMIC DNA]</scope>
    <source>
        <strain evidence="5 6">DSM 19619</strain>
    </source>
</reference>
<keyword evidence="6" id="KW-1185">Reference proteome</keyword>
<feature type="transmembrane region" description="Helical" evidence="2">
    <location>
        <begin position="83"/>
        <end position="102"/>
    </location>
</feature>
<evidence type="ECO:0000313" key="6">
    <source>
        <dbReference type="Proteomes" id="UP001242480"/>
    </source>
</evidence>
<accession>A0ABU0IZ70</accession>
<evidence type="ECO:0000256" key="2">
    <source>
        <dbReference type="SAM" id="Phobius"/>
    </source>
</evidence>
<dbReference type="SUPFAM" id="SSF54427">
    <property type="entry name" value="NTF2-like"/>
    <property type="match status" value="1"/>
</dbReference>
<organism evidence="5 6">
    <name type="scientific">Labrys wisconsinensis</name>
    <dbReference type="NCBI Taxonomy" id="425677"/>
    <lineage>
        <taxon>Bacteria</taxon>
        <taxon>Pseudomonadati</taxon>
        <taxon>Pseudomonadota</taxon>
        <taxon>Alphaproteobacteria</taxon>
        <taxon>Hyphomicrobiales</taxon>
        <taxon>Xanthobacteraceae</taxon>
        <taxon>Labrys</taxon>
    </lineage>
</organism>
<evidence type="ECO:0000256" key="1">
    <source>
        <dbReference type="SAM" id="MobiDB-lite"/>
    </source>
</evidence>
<feature type="region of interest" description="Disordered" evidence="1">
    <location>
        <begin position="43"/>
        <end position="69"/>
    </location>
</feature>